<accession>A0ABW6BYJ1</accession>
<dbReference type="RefSeq" id="WP_377489105.1">
    <property type="nucleotide sequence ID" value="NZ_JBHUOX010000020.1"/>
</dbReference>
<keyword evidence="2" id="KW-1185">Reference proteome</keyword>
<dbReference type="EMBL" id="JBHUOX010000020">
    <property type="protein sequence ID" value="MFD3002870.1"/>
    <property type="molecule type" value="Genomic_DNA"/>
</dbReference>
<evidence type="ECO:0000313" key="1">
    <source>
        <dbReference type="EMBL" id="MFD3002870.1"/>
    </source>
</evidence>
<proteinExistence type="predicted"/>
<name>A0ABW6BYJ1_9BACT</name>
<sequence>MKENQYLRIAQVAADYYRQAGPEPELSHFEEWLNKLNEPMRNYFTKEGFEASKGVVNFRRFVAEENVQGLKEYMRQHLSRSDYEAWLQQNS</sequence>
<gene>
    <name evidence="1" type="ORF">ACFS7Z_21060</name>
</gene>
<dbReference type="Proteomes" id="UP001597641">
    <property type="component" value="Unassembled WGS sequence"/>
</dbReference>
<comment type="caution">
    <text evidence="1">The sequence shown here is derived from an EMBL/GenBank/DDBJ whole genome shotgun (WGS) entry which is preliminary data.</text>
</comment>
<organism evidence="1 2">
    <name type="scientific">Pontibacter toksunensis</name>
    <dbReference type="NCBI Taxonomy" id="1332631"/>
    <lineage>
        <taxon>Bacteria</taxon>
        <taxon>Pseudomonadati</taxon>
        <taxon>Bacteroidota</taxon>
        <taxon>Cytophagia</taxon>
        <taxon>Cytophagales</taxon>
        <taxon>Hymenobacteraceae</taxon>
        <taxon>Pontibacter</taxon>
    </lineage>
</organism>
<protein>
    <submittedName>
        <fullName evidence="1">Uncharacterized protein</fullName>
    </submittedName>
</protein>
<reference evidence="2" key="1">
    <citation type="journal article" date="2019" name="Int. J. Syst. Evol. Microbiol.">
        <title>The Global Catalogue of Microorganisms (GCM) 10K type strain sequencing project: providing services to taxonomists for standard genome sequencing and annotation.</title>
        <authorList>
            <consortium name="The Broad Institute Genomics Platform"/>
            <consortium name="The Broad Institute Genome Sequencing Center for Infectious Disease"/>
            <person name="Wu L."/>
            <person name="Ma J."/>
        </authorList>
    </citation>
    <scope>NUCLEOTIDE SEQUENCE [LARGE SCALE GENOMIC DNA]</scope>
    <source>
        <strain evidence="2">KCTC 23984</strain>
    </source>
</reference>
<evidence type="ECO:0000313" key="2">
    <source>
        <dbReference type="Proteomes" id="UP001597641"/>
    </source>
</evidence>